<evidence type="ECO:0000313" key="1">
    <source>
        <dbReference type="Proteomes" id="UP000095286"/>
    </source>
</evidence>
<name>A0AC35U9A1_9BILA</name>
<evidence type="ECO:0000313" key="2">
    <source>
        <dbReference type="WBParaSite" id="RSKR_0000895200.1"/>
    </source>
</evidence>
<accession>A0AC35U9A1</accession>
<organism evidence="1 2">
    <name type="scientific">Rhabditophanes sp. KR3021</name>
    <dbReference type="NCBI Taxonomy" id="114890"/>
    <lineage>
        <taxon>Eukaryota</taxon>
        <taxon>Metazoa</taxon>
        <taxon>Ecdysozoa</taxon>
        <taxon>Nematoda</taxon>
        <taxon>Chromadorea</taxon>
        <taxon>Rhabditida</taxon>
        <taxon>Tylenchina</taxon>
        <taxon>Panagrolaimomorpha</taxon>
        <taxon>Strongyloidoidea</taxon>
        <taxon>Alloionematidae</taxon>
        <taxon>Rhabditophanes</taxon>
    </lineage>
</organism>
<proteinExistence type="predicted"/>
<protein>
    <submittedName>
        <fullName evidence="2">Zinc finger CCCH domain-containing protein</fullName>
    </submittedName>
</protein>
<dbReference type="Proteomes" id="UP000095286">
    <property type="component" value="Unplaced"/>
</dbReference>
<sequence length="639" mass="73556">MAESVRIAKLDDGVSVIGIADYCDQNVIVDQVKHFQDMNEEKDIIEDGQEKVIVEDGQERAVIEDTSDKEELEDGELSDDDIGMFKETKVNEYKAFLETIATTKKDSKGPREPKDIGEMNFNIWNEVAELKNMPFEDKFRVHEMDPYADLNPFSPTTSNGLDCSGLTEDERILIEKRRAFQNKMKYLGEEFIPSQKLLCKFYRDGYCREGVSCVYSHKLEDSNRIPELCEFYKHKSCSRGLQCKMMHGEFPCYPFHAHNKCSYEFRKKCKFSHEPLDKIGIQIIEGMKEDRKKQAMLHNKQARDEAINKAFDDWKSDFDMRKFTEYHRGIYEQFAIVANVKNEVKSEVVGIESTNQPTNQFIEECLEVTPGIREEKEIKAELGCLDDLINSPPATPEEIRNEISDQIDIKKECTGEKGLNVSSEGSTLSSSEEPPVEKSFNVLTDLSFDIFAMVDKEIALKAKRSKLYNGMMDEENEAKKTIRISTPFIPQVERISKPLIMDKPKLPLLSNSSNPNKMSGNNINWVRPCDIIYEKLERKAPSSSNWTPMNTFDVISGQRKIHDKRHFNNPPIREQECNESGYNSIKRTVKQADSAHYSRINTYESTAHPQGNGLRKRKLSNENPNGYQNSRKFPKKYSD</sequence>
<dbReference type="WBParaSite" id="RSKR_0000895200.1">
    <property type="protein sequence ID" value="RSKR_0000895200.1"/>
    <property type="gene ID" value="RSKR_0000895200"/>
</dbReference>
<reference evidence="2" key="1">
    <citation type="submission" date="2016-11" db="UniProtKB">
        <authorList>
            <consortium name="WormBaseParasite"/>
        </authorList>
    </citation>
    <scope>IDENTIFICATION</scope>
    <source>
        <strain evidence="2">KR3021</strain>
    </source>
</reference>